<accession>A0A1I2ATW3</accession>
<reference evidence="2" key="1">
    <citation type="submission" date="2016-10" db="EMBL/GenBank/DDBJ databases">
        <authorList>
            <person name="de Groot N.N."/>
        </authorList>
    </citation>
    <scope>NUCLEOTIDE SEQUENCE [LARGE SCALE GENOMIC DNA]</scope>
    <source>
        <strain evidence="2">DSM 9236</strain>
    </source>
</reference>
<evidence type="ECO:0000313" key="2">
    <source>
        <dbReference type="EMBL" id="SFE47266.1"/>
    </source>
</evidence>
<sequence length="509" mass="57433">MKRIIGDKLNFLMQVTGTRNNILGKAIAFDPSYISRIRTGSRGVPKHRDFIYPAAAFFAQAVQTKEQKEKLAEAICPGSGWPKDVNIAISLIANWLKQDISIGSSFGSRTVGTPQFKTVESVASGSPDTQTGFYYGNPGKRKCVIQFLTELSALNEPVKLLLHSEEDMLWMYEDPDFFRNWSVLMKAILQNGGRIVIVHTVRRTLRELLEAVAKWSPLYATGLIESYYCPRLRDNIFKRTLFIGSGKAAIVGQTTGGTGKNRLNMFVHDPRAVNALEKEFFDFLSLCRPLMKIYNASNFAQIAPVLSRYPISENRTVQLHATPSWLSMPENVVRSLSRHAGCELFYDYMDRYRSLLFMQEGKQSGPVTDIFSLPDIAAVKDGKVQVPLADIFGLPSLFYTGEEFRQHLAAALHRFKTSDDYDIVLLPPESADPSSGNTSSQSFSVVVNEAAGVILYRSFAPSTLFYTREQDMTLSFWEYLERFEKNAGPRKVTMEKLEHYLDKLEKALR</sequence>
<gene>
    <name evidence="2" type="ORF">SAMN05216245_10728</name>
</gene>
<name>A0A1I2ATW3_9FIRM</name>
<protein>
    <recommendedName>
        <fullName evidence="1">RGS domain-containing protein</fullName>
    </recommendedName>
</protein>
<dbReference type="OrthoDB" id="2738at2"/>
<dbReference type="Proteomes" id="UP000198896">
    <property type="component" value="Unassembled WGS sequence"/>
</dbReference>
<dbReference type="EMBL" id="FONL01000007">
    <property type="protein sequence ID" value="SFE47266.1"/>
    <property type="molecule type" value="Genomic_DNA"/>
</dbReference>
<dbReference type="InterPro" id="IPR016137">
    <property type="entry name" value="RGS"/>
</dbReference>
<dbReference type="STRING" id="1123323.SAMN05216245_10728"/>
<dbReference type="RefSeq" id="WP_093913410.1">
    <property type="nucleotide sequence ID" value="NZ_FONL01000007.1"/>
</dbReference>
<evidence type="ECO:0000313" key="3">
    <source>
        <dbReference type="Proteomes" id="UP000198896"/>
    </source>
</evidence>
<dbReference type="AlphaFoldDB" id="A0A1I2ATW3"/>
<organism evidence="2 3">
    <name type="scientific">Succiniclasticum ruminis DSM 9236</name>
    <dbReference type="NCBI Taxonomy" id="1123323"/>
    <lineage>
        <taxon>Bacteria</taxon>
        <taxon>Bacillati</taxon>
        <taxon>Bacillota</taxon>
        <taxon>Negativicutes</taxon>
        <taxon>Acidaminococcales</taxon>
        <taxon>Acidaminococcaceae</taxon>
        <taxon>Succiniclasticum</taxon>
    </lineage>
</organism>
<proteinExistence type="predicted"/>
<evidence type="ECO:0000259" key="1">
    <source>
        <dbReference type="PROSITE" id="PS50132"/>
    </source>
</evidence>
<feature type="domain" description="RGS" evidence="1">
    <location>
        <begin position="442"/>
        <end position="485"/>
    </location>
</feature>
<keyword evidence="3" id="KW-1185">Reference proteome</keyword>
<dbReference type="PROSITE" id="PS50132">
    <property type="entry name" value="RGS"/>
    <property type="match status" value="1"/>
</dbReference>